<protein>
    <submittedName>
        <fullName evidence="2">Uncharacterized protein</fullName>
    </submittedName>
</protein>
<dbReference type="Proteomes" id="UP001239445">
    <property type="component" value="Unassembled WGS sequence"/>
</dbReference>
<evidence type="ECO:0000313" key="2">
    <source>
        <dbReference type="EMBL" id="KAK1750628.1"/>
    </source>
</evidence>
<sequence length="256" mass="28518">MEMGYFSAQAFPSRTPLTFVSWLKCGQPRSMTGRFFSWFSGPEEKKRKQTTQSSSVRDLHESRSSYHHRETLIRISGGGHGRKQGTHGKMVSSTHASEECRRATNLADSSIPGANFDPEGRVGSALSWWTWAVSLAPFAHAHERPRLLDRSSRTMRSCDLPFFGLSSICISSSQPTFRAHHWQGLHEKKSDSPPILAERWSLYSGSYIVRPQLFALAVGFVGGDVSYFCWSVDRGLPSAVVSSPTVLRSRPKPIVG</sequence>
<evidence type="ECO:0000313" key="3">
    <source>
        <dbReference type="Proteomes" id="UP001239445"/>
    </source>
</evidence>
<dbReference type="EMBL" id="MU839845">
    <property type="protein sequence ID" value="KAK1750628.1"/>
    <property type="molecule type" value="Genomic_DNA"/>
</dbReference>
<name>A0AAJ0F4R9_9PEZI</name>
<reference evidence="2" key="1">
    <citation type="submission" date="2023-06" db="EMBL/GenBank/DDBJ databases">
        <title>Genome-scale phylogeny and comparative genomics of the fungal order Sordariales.</title>
        <authorList>
            <consortium name="Lawrence Berkeley National Laboratory"/>
            <person name="Hensen N."/>
            <person name="Bonometti L."/>
            <person name="Westerberg I."/>
            <person name="Brannstrom I.O."/>
            <person name="Guillou S."/>
            <person name="Cros-Aarteil S."/>
            <person name="Calhoun S."/>
            <person name="Haridas S."/>
            <person name="Kuo A."/>
            <person name="Mondo S."/>
            <person name="Pangilinan J."/>
            <person name="Riley R."/>
            <person name="Labutti K."/>
            <person name="Andreopoulos B."/>
            <person name="Lipzen A."/>
            <person name="Chen C."/>
            <person name="Yanf M."/>
            <person name="Daum C."/>
            <person name="Ng V."/>
            <person name="Clum A."/>
            <person name="Steindorff A."/>
            <person name="Ohm R."/>
            <person name="Martin F."/>
            <person name="Silar P."/>
            <person name="Natvig D."/>
            <person name="Lalanne C."/>
            <person name="Gautier V."/>
            <person name="Ament-Velasquez S.L."/>
            <person name="Kruys A."/>
            <person name="Hutchinson M.I."/>
            <person name="Powell A.J."/>
            <person name="Barry K."/>
            <person name="Miller A.N."/>
            <person name="Grigoriev I.V."/>
            <person name="Debuchy R."/>
            <person name="Gladieux P."/>
            <person name="Thoren M.H."/>
            <person name="Johannesson H."/>
        </authorList>
    </citation>
    <scope>NUCLEOTIDE SEQUENCE</scope>
    <source>
        <strain evidence="2">PSN4</strain>
    </source>
</reference>
<keyword evidence="3" id="KW-1185">Reference proteome</keyword>
<accession>A0AAJ0F4R9</accession>
<proteinExistence type="predicted"/>
<organism evidence="2 3">
    <name type="scientific">Echria macrotheca</name>
    <dbReference type="NCBI Taxonomy" id="438768"/>
    <lineage>
        <taxon>Eukaryota</taxon>
        <taxon>Fungi</taxon>
        <taxon>Dikarya</taxon>
        <taxon>Ascomycota</taxon>
        <taxon>Pezizomycotina</taxon>
        <taxon>Sordariomycetes</taxon>
        <taxon>Sordariomycetidae</taxon>
        <taxon>Sordariales</taxon>
        <taxon>Schizotheciaceae</taxon>
        <taxon>Echria</taxon>
    </lineage>
</organism>
<dbReference type="AlphaFoldDB" id="A0AAJ0F4R9"/>
<evidence type="ECO:0000256" key="1">
    <source>
        <dbReference type="SAM" id="MobiDB-lite"/>
    </source>
</evidence>
<feature type="compositionally biased region" description="Basic and acidic residues" evidence="1">
    <location>
        <begin position="57"/>
        <end position="72"/>
    </location>
</feature>
<comment type="caution">
    <text evidence="2">The sequence shown here is derived from an EMBL/GenBank/DDBJ whole genome shotgun (WGS) entry which is preliminary data.</text>
</comment>
<feature type="region of interest" description="Disordered" evidence="1">
    <location>
        <begin position="42"/>
        <end position="97"/>
    </location>
</feature>
<gene>
    <name evidence="2" type="ORF">QBC47DRAFT_90531</name>
</gene>